<evidence type="ECO:0000313" key="3">
    <source>
        <dbReference type="Proteomes" id="UP000222163"/>
    </source>
</evidence>
<reference evidence="2 3" key="1">
    <citation type="journal article" date="2016" name="Nat. Commun.">
        <title>Microbial interactions lead to rapid micro-scale successions on model marine particles.</title>
        <authorList>
            <person name="Datta M.S."/>
            <person name="Sliwerska E."/>
            <person name="Gore J."/>
            <person name="Polz M.F."/>
            <person name="Cordero O.X."/>
        </authorList>
    </citation>
    <scope>NUCLEOTIDE SEQUENCE [LARGE SCALE GENOMIC DNA]</scope>
    <source>
        <strain evidence="2 3">4G03</strain>
    </source>
</reference>
<dbReference type="RefSeq" id="WP_099214769.1">
    <property type="nucleotide sequence ID" value="NZ_JAUYVU010000001.1"/>
</dbReference>
<proteinExistence type="predicted"/>
<dbReference type="Proteomes" id="UP000222163">
    <property type="component" value="Unassembled WGS sequence"/>
</dbReference>
<sequence length="158" mass="19127">MKNNVFIICFFVTFSLVGQKIYHKSFYENGTLKKEGWLENNQKTDYWIFYYKNGNIKKEGRFKSNLPVKYWFFYRENSSKEKEGHFVNGIQSKWWIFYSKKGNTYQKCQIKNNKKNGYCLLYKKHKLTKAVKFKEGVKLKEWNNLSSFAEENNLNDLK</sequence>
<protein>
    <recommendedName>
        <fullName evidence="5">Membrane-binding protein</fullName>
    </recommendedName>
</protein>
<dbReference type="SUPFAM" id="SSF82185">
    <property type="entry name" value="Histone H3 K4-specific methyltransferase SET7/9 N-terminal domain"/>
    <property type="match status" value="1"/>
</dbReference>
<gene>
    <name evidence="2" type="ORF">CSC81_05460</name>
    <name evidence="1" type="ORF">Q8W23_00225</name>
</gene>
<comment type="caution">
    <text evidence="2">The sequence shown here is derived from an EMBL/GenBank/DDBJ whole genome shotgun (WGS) entry which is preliminary data.</text>
</comment>
<evidence type="ECO:0000313" key="1">
    <source>
        <dbReference type="EMBL" id="MDP2539891.1"/>
    </source>
</evidence>
<name>A0A2G1BUZ1_9FLAO</name>
<organism evidence="2 3">
    <name type="scientific">Tenacibaculum discolor</name>
    <dbReference type="NCBI Taxonomy" id="361581"/>
    <lineage>
        <taxon>Bacteria</taxon>
        <taxon>Pseudomonadati</taxon>
        <taxon>Bacteroidota</taxon>
        <taxon>Flavobacteriia</taxon>
        <taxon>Flavobacteriales</taxon>
        <taxon>Flavobacteriaceae</taxon>
        <taxon>Tenacibaculum</taxon>
    </lineage>
</organism>
<dbReference type="EMBL" id="JAUYVU010000001">
    <property type="protein sequence ID" value="MDP2539891.1"/>
    <property type="molecule type" value="Genomic_DNA"/>
</dbReference>
<dbReference type="AlphaFoldDB" id="A0A2G1BUZ1"/>
<keyword evidence="4" id="KW-1185">Reference proteome</keyword>
<reference evidence="1 4" key="3">
    <citation type="submission" date="2023-07" db="EMBL/GenBank/DDBJ databases">
        <title>Genome content predicts the carbon catabolic preferences of heterotrophic bacteria.</title>
        <authorList>
            <person name="Gralka M."/>
        </authorList>
    </citation>
    <scope>NUCLEOTIDE SEQUENCE [LARGE SCALE GENOMIC DNA]</scope>
    <source>
        <strain evidence="1 4">4G03</strain>
    </source>
</reference>
<dbReference type="Proteomes" id="UP001242342">
    <property type="component" value="Unassembled WGS sequence"/>
</dbReference>
<accession>A0A2G1BUZ1</accession>
<reference evidence="2" key="2">
    <citation type="submission" date="2017-10" db="EMBL/GenBank/DDBJ databases">
        <authorList>
            <person name="Enke T.N."/>
            <person name="Cordero O.X."/>
        </authorList>
    </citation>
    <scope>NUCLEOTIDE SEQUENCE</scope>
    <source>
        <strain evidence="2">4G03</strain>
    </source>
</reference>
<dbReference type="EMBL" id="PDUU01000004">
    <property type="protein sequence ID" value="PHN97860.1"/>
    <property type="molecule type" value="Genomic_DNA"/>
</dbReference>
<dbReference type="Gene3D" id="3.90.930.1">
    <property type="match status" value="1"/>
</dbReference>
<evidence type="ECO:0000313" key="4">
    <source>
        <dbReference type="Proteomes" id="UP001242342"/>
    </source>
</evidence>
<evidence type="ECO:0008006" key="5">
    <source>
        <dbReference type="Google" id="ProtNLM"/>
    </source>
</evidence>
<evidence type="ECO:0000313" key="2">
    <source>
        <dbReference type="EMBL" id="PHN97860.1"/>
    </source>
</evidence>